<dbReference type="Gene3D" id="2.20.110.10">
    <property type="entry name" value="Histone H3 K4-specific methyltransferase SET7/9 N-terminal domain"/>
    <property type="match status" value="1"/>
</dbReference>
<evidence type="ECO:0000313" key="2">
    <source>
        <dbReference type="EMBL" id="CFX98351.1"/>
    </source>
</evidence>
<dbReference type="PANTHER" id="PTHR43215:SF14">
    <property type="entry name" value="RADIAL SPOKE HEAD 1 HOMOLOG"/>
    <property type="match status" value="1"/>
</dbReference>
<dbReference type="SUPFAM" id="SSF82185">
    <property type="entry name" value="Histone H3 K4-specific methyltransferase SET7/9 N-terminal domain"/>
    <property type="match status" value="1"/>
</dbReference>
<sequence>MAEINDLELRYTVNVDYIGEISEGKPNGKGKAIFRNGGIYEGDWVKGKQEGYGREYYPDGTLRYEGEYKNGLRHGTGTAYYKNGSIRHQGNWKYNEPN</sequence>
<dbReference type="Proteomes" id="UP000045545">
    <property type="component" value="Unassembled WGS sequence"/>
</dbReference>
<evidence type="ECO:0000256" key="1">
    <source>
        <dbReference type="ARBA" id="ARBA00022737"/>
    </source>
</evidence>
<evidence type="ECO:0000313" key="3">
    <source>
        <dbReference type="Proteomes" id="UP000045545"/>
    </source>
</evidence>
<dbReference type="AlphaFoldDB" id="A0A0E4C9H8"/>
<dbReference type="EMBL" id="CGIH01000040">
    <property type="protein sequence ID" value="CFX98351.1"/>
    <property type="molecule type" value="Genomic_DNA"/>
</dbReference>
<dbReference type="PANTHER" id="PTHR43215">
    <property type="entry name" value="RADIAL SPOKE HEAD 1 HOMOLOG"/>
    <property type="match status" value="1"/>
</dbReference>
<dbReference type="RefSeq" id="WP_046499269.1">
    <property type="nucleotide sequence ID" value="NZ_CGIH01000040.1"/>
</dbReference>
<gene>
    <name evidence="2" type="ORF">2387</name>
</gene>
<dbReference type="InterPro" id="IPR003409">
    <property type="entry name" value="MORN"/>
</dbReference>
<dbReference type="Pfam" id="PF02493">
    <property type="entry name" value="MORN"/>
    <property type="match status" value="3"/>
</dbReference>
<dbReference type="SMART" id="SM00698">
    <property type="entry name" value="MORN"/>
    <property type="match status" value="3"/>
</dbReference>
<accession>A0A0E4C9H8</accession>
<dbReference type="STRING" id="690567.2387"/>
<name>A0A0E4C9H8_9FIRM</name>
<keyword evidence="3" id="KW-1185">Reference proteome</keyword>
<proteinExistence type="predicted"/>
<reference evidence="2 3" key="1">
    <citation type="submission" date="2015-03" db="EMBL/GenBank/DDBJ databases">
        <authorList>
            <person name="Murphy D."/>
        </authorList>
    </citation>
    <scope>NUCLEOTIDE SEQUENCE [LARGE SCALE GENOMIC DNA]</scope>
    <source>
        <strain evidence="2 3">OL-4</strain>
    </source>
</reference>
<keyword evidence="1" id="KW-0677">Repeat</keyword>
<organism evidence="2 3">
    <name type="scientific">Syntrophomonas zehnderi OL-4</name>
    <dbReference type="NCBI Taxonomy" id="690567"/>
    <lineage>
        <taxon>Bacteria</taxon>
        <taxon>Bacillati</taxon>
        <taxon>Bacillota</taxon>
        <taxon>Clostridia</taxon>
        <taxon>Eubacteriales</taxon>
        <taxon>Syntrophomonadaceae</taxon>
        <taxon>Syntrophomonas</taxon>
    </lineage>
</organism>
<protein>
    <submittedName>
        <fullName evidence="2">MORN motif</fullName>
    </submittedName>
</protein>
<dbReference type="OrthoDB" id="2037076at2"/>